<reference evidence="2 3" key="1">
    <citation type="submission" date="2020-08" db="EMBL/GenBank/DDBJ databases">
        <title>Genomic Encyclopedia of Type Strains, Phase IV (KMG-IV): sequencing the most valuable type-strain genomes for metagenomic binning, comparative biology and taxonomic classification.</title>
        <authorList>
            <person name="Goeker M."/>
        </authorList>
    </citation>
    <scope>NUCLEOTIDE SEQUENCE [LARGE SCALE GENOMIC DNA]</scope>
    <source>
        <strain evidence="2 3">DSM 27057</strain>
    </source>
</reference>
<feature type="transmembrane region" description="Helical" evidence="1">
    <location>
        <begin position="65"/>
        <end position="86"/>
    </location>
</feature>
<organism evidence="2 3">
    <name type="scientific">Novosphingobium sediminicola</name>
    <dbReference type="NCBI Taxonomy" id="563162"/>
    <lineage>
        <taxon>Bacteria</taxon>
        <taxon>Pseudomonadati</taxon>
        <taxon>Pseudomonadota</taxon>
        <taxon>Alphaproteobacteria</taxon>
        <taxon>Sphingomonadales</taxon>
        <taxon>Sphingomonadaceae</taxon>
        <taxon>Novosphingobium</taxon>
    </lineage>
</organism>
<gene>
    <name evidence="2" type="ORF">GGR38_002798</name>
</gene>
<comment type="caution">
    <text evidence="2">The sequence shown here is derived from an EMBL/GenBank/DDBJ whole genome shotgun (WGS) entry which is preliminary data.</text>
</comment>
<dbReference type="Proteomes" id="UP000548867">
    <property type="component" value="Unassembled WGS sequence"/>
</dbReference>
<dbReference type="RefSeq" id="WP_183626486.1">
    <property type="nucleotide sequence ID" value="NZ_JACIDX010000010.1"/>
</dbReference>
<feature type="transmembrane region" description="Helical" evidence="1">
    <location>
        <begin position="40"/>
        <end position="59"/>
    </location>
</feature>
<evidence type="ECO:0000313" key="3">
    <source>
        <dbReference type="Proteomes" id="UP000548867"/>
    </source>
</evidence>
<evidence type="ECO:0000313" key="2">
    <source>
        <dbReference type="EMBL" id="MBB3955842.1"/>
    </source>
</evidence>
<feature type="transmembrane region" description="Helical" evidence="1">
    <location>
        <begin position="6"/>
        <end position="28"/>
    </location>
</feature>
<keyword evidence="1" id="KW-0812">Transmembrane</keyword>
<sequence length="91" mass="10606">MIWAVLILPLIVVIDWAFWSKIDGMLSLPSARWRWRRRRLMPWAAIWVWIVVATKFLAPASEADWQQAVVVVAGVAVLVWWMAAVYRDLTD</sequence>
<proteinExistence type="predicted"/>
<keyword evidence="3" id="KW-1185">Reference proteome</keyword>
<dbReference type="AlphaFoldDB" id="A0A7W6G8B1"/>
<keyword evidence="1" id="KW-0472">Membrane</keyword>
<dbReference type="EMBL" id="JACIDX010000010">
    <property type="protein sequence ID" value="MBB3955842.1"/>
    <property type="molecule type" value="Genomic_DNA"/>
</dbReference>
<protein>
    <submittedName>
        <fullName evidence="2">Putative membrane protein</fullName>
    </submittedName>
</protein>
<accession>A0A7W6G8B1</accession>
<evidence type="ECO:0000256" key="1">
    <source>
        <dbReference type="SAM" id="Phobius"/>
    </source>
</evidence>
<name>A0A7W6G8B1_9SPHN</name>
<keyword evidence="1" id="KW-1133">Transmembrane helix</keyword>